<comment type="caution">
    <text evidence="1">The sequence shown here is derived from an EMBL/GenBank/DDBJ whole genome shotgun (WGS) entry which is preliminary data.</text>
</comment>
<name>A0A0F9WMH8_9MICR</name>
<dbReference type="GeneID" id="36321525"/>
<protein>
    <recommendedName>
        <fullName evidence="3">ISXO2-like transposase domain-containing protein</fullName>
    </recommendedName>
</protein>
<accession>A0A0F9WMH8</accession>
<dbReference type="RefSeq" id="XP_024330015.1">
    <property type="nucleotide sequence ID" value="XM_024476570.1"/>
</dbReference>
<dbReference type="Proteomes" id="UP000034350">
    <property type="component" value="Unassembled WGS sequence"/>
</dbReference>
<proteinExistence type="predicted"/>
<keyword evidence="2" id="KW-1185">Reference proteome</keyword>
<dbReference type="VEuPathDB" id="MicrosporidiaDB:G9O61_00g007700"/>
<organism evidence="1 2">
    <name type="scientific">Vairimorpha ceranae</name>
    <dbReference type="NCBI Taxonomy" id="40302"/>
    <lineage>
        <taxon>Eukaryota</taxon>
        <taxon>Fungi</taxon>
        <taxon>Fungi incertae sedis</taxon>
        <taxon>Microsporidia</taxon>
        <taxon>Nosematidae</taxon>
        <taxon>Vairimorpha</taxon>
    </lineage>
</organism>
<dbReference type="EMBL" id="JPQZ01000090">
    <property type="protein sequence ID" value="KKO74273.1"/>
    <property type="molecule type" value="Genomic_DNA"/>
</dbReference>
<reference evidence="1 2" key="1">
    <citation type="journal article" date="2015" name="Environ. Microbiol.">
        <title>Genome analyses suggest the presence of polyploidy and recent human-driven expansions in eight global populations of the honeybee pathogen Nosema ceranae.</title>
        <authorList>
            <person name="Pelin A."/>
            <person name="Selman M."/>
            <person name="Aris-Brosou S."/>
            <person name="Farinelli L."/>
            <person name="Corradi N."/>
        </authorList>
    </citation>
    <scope>NUCLEOTIDE SEQUENCE [LARGE SCALE GENOMIC DNA]</scope>
    <source>
        <strain evidence="1 2">PA08 1199</strain>
    </source>
</reference>
<evidence type="ECO:0000313" key="1">
    <source>
        <dbReference type="EMBL" id="KKO74273.1"/>
    </source>
</evidence>
<evidence type="ECO:0000313" key="2">
    <source>
        <dbReference type="Proteomes" id="UP000034350"/>
    </source>
</evidence>
<sequence>MKLKFFSKISRLNKIIQVYEAAISKGRMITNPTSTQDTIAGKTWFMRGIEKESDNFFLKIIPNRSANIIMNLSNIYNEKETIIRTDGFASYRSAVVDFGLSTKSNPYYEIYK</sequence>
<evidence type="ECO:0008006" key="3">
    <source>
        <dbReference type="Google" id="ProtNLM"/>
    </source>
</evidence>
<dbReference type="VEuPathDB" id="MicrosporidiaDB:AAJ76_890001335"/>
<gene>
    <name evidence="1" type="ORF">AAJ76_890001335</name>
</gene>
<dbReference type="AlphaFoldDB" id="A0A0F9WMH8"/>